<dbReference type="PRINTS" id="PR00335">
    <property type="entry name" value="KUPTAKETRKA"/>
</dbReference>
<evidence type="ECO:0000256" key="2">
    <source>
        <dbReference type="ARBA" id="ARBA00022448"/>
    </source>
</evidence>
<evidence type="ECO:0000313" key="10">
    <source>
        <dbReference type="Proteomes" id="UP000427769"/>
    </source>
</evidence>
<accession>A0A5K7YVC6</accession>
<dbReference type="GO" id="GO:0005886">
    <property type="term" value="C:plasma membrane"/>
    <property type="evidence" value="ECO:0007669"/>
    <property type="project" value="InterPro"/>
</dbReference>
<name>A0A5K7YVC6_9BACT</name>
<keyword evidence="5" id="KW-0520">NAD</keyword>
<dbReference type="AlphaFoldDB" id="A0A5K7YVC6"/>
<dbReference type="KEGG" id="dwd:DSCW_00250"/>
<dbReference type="PROSITE" id="PS51202">
    <property type="entry name" value="RCK_C"/>
    <property type="match status" value="2"/>
</dbReference>
<keyword evidence="2" id="KW-0813">Transport</keyword>
<dbReference type="NCBIfam" id="NF007031">
    <property type="entry name" value="PRK09496.1-2"/>
    <property type="match status" value="1"/>
</dbReference>
<evidence type="ECO:0000313" key="9">
    <source>
        <dbReference type="EMBL" id="BBO72608.1"/>
    </source>
</evidence>
<evidence type="ECO:0000256" key="5">
    <source>
        <dbReference type="ARBA" id="ARBA00023027"/>
    </source>
</evidence>
<keyword evidence="6" id="KW-0406">Ion transport</keyword>
<dbReference type="Pfam" id="PF02080">
    <property type="entry name" value="TrkA_C"/>
    <property type="match status" value="1"/>
</dbReference>
<dbReference type="Proteomes" id="UP000427769">
    <property type="component" value="Chromosome"/>
</dbReference>
<dbReference type="NCBIfam" id="NF007041">
    <property type="entry name" value="PRK09496.3-4"/>
    <property type="match status" value="1"/>
</dbReference>
<dbReference type="InterPro" id="IPR006037">
    <property type="entry name" value="RCK_C"/>
</dbReference>
<keyword evidence="3" id="KW-0633">Potassium transport</keyword>
<feature type="domain" description="RCK N-terminal" evidence="7">
    <location>
        <begin position="231"/>
        <end position="348"/>
    </location>
</feature>
<dbReference type="SUPFAM" id="SSF51735">
    <property type="entry name" value="NAD(P)-binding Rossmann-fold domains"/>
    <property type="match status" value="2"/>
</dbReference>
<gene>
    <name evidence="9" type="primary">trkA_1</name>
    <name evidence="9" type="ORF">DSCW_00250</name>
</gene>
<dbReference type="RefSeq" id="WP_155301808.1">
    <property type="nucleotide sequence ID" value="NZ_AP021875.1"/>
</dbReference>
<feature type="domain" description="RCK C-terminal" evidence="8">
    <location>
        <begin position="142"/>
        <end position="227"/>
    </location>
</feature>
<proteinExistence type="predicted"/>
<evidence type="ECO:0000256" key="1">
    <source>
        <dbReference type="ARBA" id="ARBA00017378"/>
    </source>
</evidence>
<evidence type="ECO:0000256" key="3">
    <source>
        <dbReference type="ARBA" id="ARBA00022538"/>
    </source>
</evidence>
<feature type="domain" description="RCK N-terminal" evidence="7">
    <location>
        <begin position="1"/>
        <end position="122"/>
    </location>
</feature>
<evidence type="ECO:0000259" key="8">
    <source>
        <dbReference type="PROSITE" id="PS51202"/>
    </source>
</evidence>
<dbReference type="EMBL" id="AP021875">
    <property type="protein sequence ID" value="BBO72608.1"/>
    <property type="molecule type" value="Genomic_DNA"/>
</dbReference>
<dbReference type="Gene3D" id="3.40.50.720">
    <property type="entry name" value="NAD(P)-binding Rossmann-like Domain"/>
    <property type="match status" value="2"/>
</dbReference>
<dbReference type="InterPro" id="IPR036721">
    <property type="entry name" value="RCK_C_sf"/>
</dbReference>
<reference evidence="9 10" key="1">
    <citation type="submission" date="2019-11" db="EMBL/GenBank/DDBJ databases">
        <title>Comparative genomics of hydrocarbon-degrading Desulfosarcina strains.</title>
        <authorList>
            <person name="Watanabe M."/>
            <person name="Kojima H."/>
            <person name="Fukui M."/>
        </authorList>
    </citation>
    <scope>NUCLEOTIDE SEQUENCE [LARGE SCALE GENOMIC DNA]</scope>
    <source>
        <strain evidence="9 10">PP31</strain>
    </source>
</reference>
<feature type="domain" description="RCK C-terminal" evidence="8">
    <location>
        <begin position="368"/>
        <end position="449"/>
    </location>
</feature>
<dbReference type="Pfam" id="PF02254">
    <property type="entry name" value="TrkA_N"/>
    <property type="match status" value="2"/>
</dbReference>
<dbReference type="GO" id="GO:0015079">
    <property type="term" value="F:potassium ion transmembrane transporter activity"/>
    <property type="evidence" value="ECO:0007669"/>
    <property type="project" value="InterPro"/>
</dbReference>
<dbReference type="Gene3D" id="3.30.70.1450">
    <property type="entry name" value="Regulator of K+ conductance, C-terminal domain"/>
    <property type="match status" value="2"/>
</dbReference>
<evidence type="ECO:0000256" key="6">
    <source>
        <dbReference type="ARBA" id="ARBA00023065"/>
    </source>
</evidence>
<evidence type="ECO:0000256" key="4">
    <source>
        <dbReference type="ARBA" id="ARBA00022958"/>
    </source>
</evidence>
<organism evidence="9 10">
    <name type="scientific">Desulfosarcina widdelii</name>
    <dbReference type="NCBI Taxonomy" id="947919"/>
    <lineage>
        <taxon>Bacteria</taxon>
        <taxon>Pseudomonadati</taxon>
        <taxon>Thermodesulfobacteriota</taxon>
        <taxon>Desulfobacteria</taxon>
        <taxon>Desulfobacterales</taxon>
        <taxon>Desulfosarcinaceae</taxon>
        <taxon>Desulfosarcina</taxon>
    </lineage>
</organism>
<dbReference type="InterPro" id="IPR050721">
    <property type="entry name" value="Trk_Ktr_HKT_K-transport"/>
</dbReference>
<dbReference type="NCBIfam" id="NF007032">
    <property type="entry name" value="PRK09496.1-4"/>
    <property type="match status" value="1"/>
</dbReference>
<dbReference type="InterPro" id="IPR036291">
    <property type="entry name" value="NAD(P)-bd_dom_sf"/>
</dbReference>
<sequence>MKIVIIGAGEVGFHIASRLALESKDVVVVDCSAEALQRLTDSVDVQTVVGSGSSPSILDSAGIREAEIMLAVTDSDEVNLVACLVADTLAPATKKLARLRGADFEHYHESFKTNAPHIDTVINPDIEVVRTIERLMNVPGAVDVGDFADGRIKFVGIHLEAGSRLDGVRLADLGNVLQEDRPLIAAVVRDDQLIVPTGRNHLRAGDLIYFICEERNLVSQLAIFDKQVTPVKRVLIVGGGRIGYRLARRLEEKSLACKLIEKRPERCDLLAERLDRTVVLRGDGSDQSLLIEENIPDMDLVVTLTGDEETNILASLLAKRLGAAKTITQIDKFSYFPLMSTIGIEQVVSPRLSAINSILQHIRRGKVLSAISIKGEAGEVMEALALPTSDIVSKPLKKISFPKGAMVAGIIRGETIIIPDGDSVIEPDDRIIIFATRTAVRGVEKMLAVKLEYV</sequence>
<dbReference type="PANTHER" id="PTHR43833">
    <property type="entry name" value="POTASSIUM CHANNEL PROTEIN 2-RELATED-RELATED"/>
    <property type="match status" value="1"/>
</dbReference>
<evidence type="ECO:0000259" key="7">
    <source>
        <dbReference type="PROSITE" id="PS51201"/>
    </source>
</evidence>
<dbReference type="InterPro" id="IPR006036">
    <property type="entry name" value="K_uptake_TrkA"/>
</dbReference>
<keyword evidence="4" id="KW-0630">Potassium</keyword>
<dbReference type="SUPFAM" id="SSF116726">
    <property type="entry name" value="TrkA C-terminal domain-like"/>
    <property type="match status" value="2"/>
</dbReference>
<dbReference type="InterPro" id="IPR003148">
    <property type="entry name" value="RCK_N"/>
</dbReference>
<dbReference type="PANTHER" id="PTHR43833:SF5">
    <property type="entry name" value="TRK SYSTEM POTASSIUM UPTAKE PROTEIN TRKA"/>
    <property type="match status" value="1"/>
</dbReference>
<dbReference type="NCBIfam" id="NF007039">
    <property type="entry name" value="PRK09496.3-2"/>
    <property type="match status" value="1"/>
</dbReference>
<dbReference type="OrthoDB" id="9775180at2"/>
<keyword evidence="10" id="KW-1185">Reference proteome</keyword>
<dbReference type="PROSITE" id="PS51201">
    <property type="entry name" value="RCK_N"/>
    <property type="match status" value="2"/>
</dbReference>
<protein>
    <recommendedName>
        <fullName evidence="1">Trk system potassium uptake protein TrkA</fullName>
    </recommendedName>
</protein>